<protein>
    <submittedName>
        <fullName evidence="2">Uncharacterized protein</fullName>
    </submittedName>
</protein>
<reference evidence="2 3" key="1">
    <citation type="journal article" date="2021" name="BMC Biol.">
        <title>Horizontally acquired antibacterial genes associated with adaptive radiation of ladybird beetles.</title>
        <authorList>
            <person name="Li H.S."/>
            <person name="Tang X.F."/>
            <person name="Huang Y.H."/>
            <person name="Xu Z.Y."/>
            <person name="Chen M.L."/>
            <person name="Du X.Y."/>
            <person name="Qiu B.Y."/>
            <person name="Chen P.T."/>
            <person name="Zhang W."/>
            <person name="Slipinski A."/>
            <person name="Escalona H.E."/>
            <person name="Waterhouse R.M."/>
            <person name="Zwick A."/>
            <person name="Pang H."/>
        </authorList>
    </citation>
    <scope>NUCLEOTIDE SEQUENCE [LARGE SCALE GENOMIC DNA]</scope>
    <source>
        <strain evidence="2">SYSU2018</strain>
    </source>
</reference>
<proteinExistence type="predicted"/>
<evidence type="ECO:0000313" key="3">
    <source>
        <dbReference type="Proteomes" id="UP001516400"/>
    </source>
</evidence>
<sequence>MMSSKHEEIVPQAGKTDSSESQPQSEHSGCPSDSGEGNPTLSILDINQEEKGRINRTPPMESTLVRSNSLGDFPLETPESLNTNLERSLKKRKLEHMLLKLGLTAVNKNEQDIRDLIGKVCSASLLVEQKIGLSICEVGSERKYEKLEQDIADIEIPGNRRIRRNRRKKGD</sequence>
<feature type="region of interest" description="Disordered" evidence="1">
    <location>
        <begin position="1"/>
        <end position="79"/>
    </location>
</feature>
<accession>A0ABD2N4W1</accession>
<gene>
    <name evidence="2" type="ORF">HHI36_015083</name>
</gene>
<dbReference type="EMBL" id="JABFTP020000062">
    <property type="protein sequence ID" value="KAL3273653.1"/>
    <property type="molecule type" value="Genomic_DNA"/>
</dbReference>
<organism evidence="2 3">
    <name type="scientific">Cryptolaemus montrouzieri</name>
    <dbReference type="NCBI Taxonomy" id="559131"/>
    <lineage>
        <taxon>Eukaryota</taxon>
        <taxon>Metazoa</taxon>
        <taxon>Ecdysozoa</taxon>
        <taxon>Arthropoda</taxon>
        <taxon>Hexapoda</taxon>
        <taxon>Insecta</taxon>
        <taxon>Pterygota</taxon>
        <taxon>Neoptera</taxon>
        <taxon>Endopterygota</taxon>
        <taxon>Coleoptera</taxon>
        <taxon>Polyphaga</taxon>
        <taxon>Cucujiformia</taxon>
        <taxon>Coccinelloidea</taxon>
        <taxon>Coccinellidae</taxon>
        <taxon>Scymninae</taxon>
        <taxon>Scymnini</taxon>
        <taxon>Cryptolaemus</taxon>
    </lineage>
</organism>
<comment type="caution">
    <text evidence="2">The sequence shown here is derived from an EMBL/GenBank/DDBJ whole genome shotgun (WGS) entry which is preliminary data.</text>
</comment>
<evidence type="ECO:0000256" key="1">
    <source>
        <dbReference type="SAM" id="MobiDB-lite"/>
    </source>
</evidence>
<name>A0ABD2N4W1_9CUCU</name>
<dbReference type="Proteomes" id="UP001516400">
    <property type="component" value="Unassembled WGS sequence"/>
</dbReference>
<evidence type="ECO:0000313" key="2">
    <source>
        <dbReference type="EMBL" id="KAL3273653.1"/>
    </source>
</evidence>
<keyword evidence="3" id="KW-1185">Reference proteome</keyword>
<feature type="compositionally biased region" description="Polar residues" evidence="1">
    <location>
        <begin position="15"/>
        <end position="27"/>
    </location>
</feature>
<dbReference type="AlphaFoldDB" id="A0ABD2N4W1"/>